<evidence type="ECO:0000259" key="2">
    <source>
        <dbReference type="SMART" id="SM00421"/>
    </source>
</evidence>
<proteinExistence type="predicted"/>
<name>A0A660L9I0_9ACTN</name>
<feature type="transmembrane region" description="Helical" evidence="1">
    <location>
        <begin position="12"/>
        <end position="36"/>
    </location>
</feature>
<accession>A0A660L9I0</accession>
<dbReference type="EMBL" id="RBIL01000001">
    <property type="protein sequence ID" value="RKQ90915.1"/>
    <property type="molecule type" value="Genomic_DNA"/>
</dbReference>
<feature type="transmembrane region" description="Helical" evidence="1">
    <location>
        <begin position="102"/>
        <end position="118"/>
    </location>
</feature>
<feature type="transmembrane region" description="Helical" evidence="1">
    <location>
        <begin position="79"/>
        <end position="96"/>
    </location>
</feature>
<dbReference type="AlphaFoldDB" id="A0A660L9I0"/>
<feature type="transmembrane region" description="Helical" evidence="1">
    <location>
        <begin position="48"/>
        <end position="67"/>
    </location>
</feature>
<keyword evidence="1" id="KW-0812">Transmembrane</keyword>
<dbReference type="InterPro" id="IPR000792">
    <property type="entry name" value="Tscrpt_reg_LuxR_C"/>
</dbReference>
<comment type="caution">
    <text evidence="3">The sequence shown here is derived from an EMBL/GenBank/DDBJ whole genome shotgun (WGS) entry which is preliminary data.</text>
</comment>
<keyword evidence="1" id="KW-1133">Transmembrane helix</keyword>
<evidence type="ECO:0000313" key="4">
    <source>
        <dbReference type="Proteomes" id="UP000278962"/>
    </source>
</evidence>
<dbReference type="SMART" id="SM00421">
    <property type="entry name" value="HTH_LUXR"/>
    <property type="match status" value="1"/>
</dbReference>
<gene>
    <name evidence="3" type="ORF">C8N24_0730</name>
</gene>
<feature type="transmembrane region" description="Helical" evidence="1">
    <location>
        <begin position="154"/>
        <end position="174"/>
    </location>
</feature>
<reference evidence="3 4" key="1">
    <citation type="submission" date="2018-10" db="EMBL/GenBank/DDBJ databases">
        <title>Genomic Encyclopedia of Archaeal and Bacterial Type Strains, Phase II (KMG-II): from individual species to whole genera.</title>
        <authorList>
            <person name="Goeker M."/>
        </authorList>
    </citation>
    <scope>NUCLEOTIDE SEQUENCE [LARGE SCALE GENOMIC DNA]</scope>
    <source>
        <strain evidence="3 4">DSM 14954</strain>
    </source>
</reference>
<dbReference type="InterPro" id="IPR016032">
    <property type="entry name" value="Sig_transdc_resp-reg_C-effctor"/>
</dbReference>
<dbReference type="InterPro" id="IPR036388">
    <property type="entry name" value="WH-like_DNA-bd_sf"/>
</dbReference>
<keyword evidence="1" id="KW-0472">Membrane</keyword>
<feature type="transmembrane region" description="Helical" evidence="1">
    <location>
        <begin position="123"/>
        <end position="142"/>
    </location>
</feature>
<sequence length="292" mass="30903">MDRTHSEQRRLALDGLTAALALSGWVALGSFVLAVANSQSDDGLGEHPVRRITLGVLLLGFFVFALWKRRAVWAALTRRPELVVVLAAAQIAAVAADEVVGGAYVAVSLTSLGLAVLAADDRLVWACVAVLEVGFVVGLLSRYSLAELADDGELGGVVSSIVKFPVVAFMLLAIRRLFNRFSDGAGEMLMLLRAGAPALTPALDQAVASRGAPLLLGPGEPQPIVIDLTPAEVRAVEGLAAGRAPKQIAFDQGVTLATIRTHLKHAKRKTGARTLRELAAFVARPDWPRVTR</sequence>
<dbReference type="SUPFAM" id="SSF46894">
    <property type="entry name" value="C-terminal effector domain of the bipartite response regulators"/>
    <property type="match status" value="1"/>
</dbReference>
<organism evidence="3 4">
    <name type="scientific">Solirubrobacter pauli</name>
    <dbReference type="NCBI Taxonomy" id="166793"/>
    <lineage>
        <taxon>Bacteria</taxon>
        <taxon>Bacillati</taxon>
        <taxon>Actinomycetota</taxon>
        <taxon>Thermoleophilia</taxon>
        <taxon>Solirubrobacterales</taxon>
        <taxon>Solirubrobacteraceae</taxon>
        <taxon>Solirubrobacter</taxon>
    </lineage>
</organism>
<keyword evidence="4" id="KW-1185">Reference proteome</keyword>
<feature type="domain" description="HTH luxR-type" evidence="2">
    <location>
        <begin position="225"/>
        <end position="282"/>
    </location>
</feature>
<dbReference type="GO" id="GO:0003677">
    <property type="term" value="F:DNA binding"/>
    <property type="evidence" value="ECO:0007669"/>
    <property type="project" value="InterPro"/>
</dbReference>
<evidence type="ECO:0000313" key="3">
    <source>
        <dbReference type="EMBL" id="RKQ90915.1"/>
    </source>
</evidence>
<dbReference type="GO" id="GO:0006355">
    <property type="term" value="P:regulation of DNA-templated transcription"/>
    <property type="evidence" value="ECO:0007669"/>
    <property type="project" value="InterPro"/>
</dbReference>
<dbReference type="Proteomes" id="UP000278962">
    <property type="component" value="Unassembled WGS sequence"/>
</dbReference>
<protein>
    <submittedName>
        <fullName evidence="3">Regulatory LuxR family protein</fullName>
    </submittedName>
</protein>
<evidence type="ECO:0000256" key="1">
    <source>
        <dbReference type="SAM" id="Phobius"/>
    </source>
</evidence>
<dbReference type="Gene3D" id="1.10.10.10">
    <property type="entry name" value="Winged helix-like DNA-binding domain superfamily/Winged helix DNA-binding domain"/>
    <property type="match status" value="1"/>
</dbReference>